<comment type="caution">
    <text evidence="2">The sequence shown here is derived from an EMBL/GenBank/DDBJ whole genome shotgun (WGS) entry which is preliminary data.</text>
</comment>
<evidence type="ECO:0000313" key="2">
    <source>
        <dbReference type="EMBL" id="PPU80536.1"/>
    </source>
</evidence>
<proteinExistence type="predicted"/>
<organism evidence="2 3">
    <name type="scientific">Xanthomonas sacchari</name>
    <dbReference type="NCBI Taxonomy" id="56458"/>
    <lineage>
        <taxon>Bacteria</taxon>
        <taxon>Pseudomonadati</taxon>
        <taxon>Pseudomonadota</taxon>
        <taxon>Gammaproteobacteria</taxon>
        <taxon>Lysobacterales</taxon>
        <taxon>Lysobacteraceae</taxon>
        <taxon>Xanthomonas</taxon>
    </lineage>
</organism>
<dbReference type="Proteomes" id="UP000247346">
    <property type="component" value="Unassembled WGS sequence"/>
</dbReference>
<feature type="signal peptide" evidence="1">
    <location>
        <begin position="1"/>
        <end position="23"/>
    </location>
</feature>
<dbReference type="OrthoDB" id="5975367at2"/>
<gene>
    <name evidence="2" type="ORF">XsacCFBP4641_17980</name>
</gene>
<dbReference type="PROSITE" id="PS51257">
    <property type="entry name" value="PROKAR_LIPOPROTEIN"/>
    <property type="match status" value="1"/>
</dbReference>
<feature type="chain" id="PRO_5015141828" evidence="1">
    <location>
        <begin position="24"/>
        <end position="157"/>
    </location>
</feature>
<protein>
    <submittedName>
        <fullName evidence="2">DUF4410 domain-containing protein</fullName>
    </submittedName>
</protein>
<dbReference type="GeneID" id="93877486"/>
<dbReference type="InterPro" id="IPR025522">
    <property type="entry name" value="DUF4410"/>
</dbReference>
<sequence length="157" mass="17423">MKLQWKTLALLSVMLLATGCATNSVVHQSYKATTAETYWYQLTGNDDTDAESLAMFRRQLDAQLDAAHLHGTQGQANARKMTIVIDHYYMRSNGARFWAGIMAGRDKIKSRISVADANGKTAAQFDVESTNSTAWGTSEGLIERHAQEIVARLKQLQ</sequence>
<name>A0A2P5YZW1_9XANT</name>
<dbReference type="AlphaFoldDB" id="A0A2P5YZW1"/>
<keyword evidence="1" id="KW-0732">Signal</keyword>
<dbReference type="EMBL" id="MDEK01000019">
    <property type="protein sequence ID" value="PPU80536.1"/>
    <property type="molecule type" value="Genomic_DNA"/>
</dbReference>
<accession>A0A2P5YZW1</accession>
<evidence type="ECO:0000256" key="1">
    <source>
        <dbReference type="SAM" id="SignalP"/>
    </source>
</evidence>
<dbReference type="RefSeq" id="WP_010340296.1">
    <property type="nucleotide sequence ID" value="NZ_CP132343.1"/>
</dbReference>
<reference evidence="2 3" key="1">
    <citation type="submission" date="2016-08" db="EMBL/GenBank/DDBJ databases">
        <authorList>
            <person name="Seilhamer J.J."/>
        </authorList>
    </citation>
    <scope>NUCLEOTIDE SEQUENCE [LARGE SCALE GENOMIC DNA]</scope>
    <source>
        <strain evidence="2 3">CFBP4641</strain>
    </source>
</reference>
<dbReference type="Pfam" id="PF14366">
    <property type="entry name" value="DUF4410"/>
    <property type="match status" value="1"/>
</dbReference>
<evidence type="ECO:0000313" key="3">
    <source>
        <dbReference type="Proteomes" id="UP000247346"/>
    </source>
</evidence>